<evidence type="ECO:0000313" key="7">
    <source>
        <dbReference type="EMBL" id="VDD86859.1"/>
    </source>
</evidence>
<evidence type="ECO:0000256" key="4">
    <source>
        <dbReference type="ARBA" id="ARBA00022989"/>
    </source>
</evidence>
<feature type="transmembrane region" description="Helical" evidence="6">
    <location>
        <begin position="41"/>
        <end position="64"/>
    </location>
</feature>
<name>A0A0N4UXM6_ENTVE</name>
<feature type="transmembrane region" description="Helical" evidence="6">
    <location>
        <begin position="132"/>
        <end position="148"/>
    </location>
</feature>
<comment type="subcellular location">
    <subcellularLocation>
        <location evidence="1">Membrane</location>
        <topology evidence="1">Multi-pass membrane protein</topology>
    </subcellularLocation>
</comment>
<dbReference type="GO" id="GO:0016020">
    <property type="term" value="C:membrane"/>
    <property type="evidence" value="ECO:0007669"/>
    <property type="project" value="UniProtKB-SubCell"/>
</dbReference>
<sequence length="149" mass="16266">MDYLAGVTSYVINAIAPKENKFAPVVTESPLSSGIFEPNMLIVRLAGLSGALAVTLGAYGAHGLREKCSDERRIRAFETGNRYHLLHTVAILGSSKARFPAITASLFFAGISIFSGTIYYYSLTGNEQVRHYTPWGGMLFIIGWISMIL</sequence>
<keyword evidence="5 6" id="KW-0472">Membrane</keyword>
<accession>A0A0N4UXM6</accession>
<dbReference type="Pfam" id="PF04241">
    <property type="entry name" value="DUF423"/>
    <property type="match status" value="1"/>
</dbReference>
<dbReference type="EMBL" id="UXUI01007302">
    <property type="protein sequence ID" value="VDD86859.1"/>
    <property type="molecule type" value="Genomic_DNA"/>
</dbReference>
<evidence type="ECO:0000256" key="1">
    <source>
        <dbReference type="ARBA" id="ARBA00004141"/>
    </source>
</evidence>
<evidence type="ECO:0000256" key="6">
    <source>
        <dbReference type="SAM" id="Phobius"/>
    </source>
</evidence>
<evidence type="ECO:0000256" key="3">
    <source>
        <dbReference type="ARBA" id="ARBA00022692"/>
    </source>
</evidence>
<reference evidence="7 8" key="2">
    <citation type="submission" date="2018-10" db="EMBL/GenBank/DDBJ databases">
        <authorList>
            <consortium name="Pathogen Informatics"/>
        </authorList>
    </citation>
    <scope>NUCLEOTIDE SEQUENCE [LARGE SCALE GENOMIC DNA]</scope>
</reference>
<evidence type="ECO:0000313" key="8">
    <source>
        <dbReference type="Proteomes" id="UP000274131"/>
    </source>
</evidence>
<reference evidence="9" key="1">
    <citation type="submission" date="2017-02" db="UniProtKB">
        <authorList>
            <consortium name="WormBaseParasite"/>
        </authorList>
    </citation>
    <scope>IDENTIFICATION</scope>
</reference>
<keyword evidence="8" id="KW-1185">Reference proteome</keyword>
<feature type="transmembrane region" description="Helical" evidence="6">
    <location>
        <begin position="101"/>
        <end position="120"/>
    </location>
</feature>
<dbReference type="InterPro" id="IPR006696">
    <property type="entry name" value="DUF423"/>
</dbReference>
<organism evidence="9">
    <name type="scientific">Enterobius vermicularis</name>
    <name type="common">Human pinworm</name>
    <dbReference type="NCBI Taxonomy" id="51028"/>
    <lineage>
        <taxon>Eukaryota</taxon>
        <taxon>Metazoa</taxon>
        <taxon>Ecdysozoa</taxon>
        <taxon>Nematoda</taxon>
        <taxon>Chromadorea</taxon>
        <taxon>Rhabditida</taxon>
        <taxon>Spirurina</taxon>
        <taxon>Oxyuridomorpha</taxon>
        <taxon>Oxyuroidea</taxon>
        <taxon>Oxyuridae</taxon>
        <taxon>Enterobius</taxon>
    </lineage>
</organism>
<keyword evidence="3 6" id="KW-0812">Transmembrane</keyword>
<dbReference type="STRING" id="51028.A0A0N4UXM6"/>
<keyword evidence="4 6" id="KW-1133">Transmembrane helix</keyword>
<gene>
    <name evidence="7" type="ORF">EVEC_LOCUS2002</name>
</gene>
<dbReference type="Proteomes" id="UP000274131">
    <property type="component" value="Unassembled WGS sequence"/>
</dbReference>
<dbReference type="WBParaSite" id="EVEC_0000229401-mRNA-1">
    <property type="protein sequence ID" value="EVEC_0000229401-mRNA-1"/>
    <property type="gene ID" value="EVEC_0000229401"/>
</dbReference>
<dbReference type="PANTHER" id="PTHR43461:SF1">
    <property type="entry name" value="TRANSMEMBRANE PROTEIN 256"/>
    <property type="match status" value="1"/>
</dbReference>
<proteinExistence type="inferred from homology"/>
<comment type="similarity">
    <text evidence="2">Belongs to the TMEM256 family.</text>
</comment>
<dbReference type="PANTHER" id="PTHR43461">
    <property type="entry name" value="TRANSMEMBRANE PROTEIN 256"/>
    <property type="match status" value="1"/>
</dbReference>
<dbReference type="OrthoDB" id="269173at2759"/>
<evidence type="ECO:0000256" key="5">
    <source>
        <dbReference type="ARBA" id="ARBA00023136"/>
    </source>
</evidence>
<dbReference type="AlphaFoldDB" id="A0A0N4UXM6"/>
<evidence type="ECO:0000256" key="2">
    <source>
        <dbReference type="ARBA" id="ARBA00006208"/>
    </source>
</evidence>
<protein>
    <submittedName>
        <fullName evidence="9">Transmembrane protein 256</fullName>
    </submittedName>
</protein>
<evidence type="ECO:0000313" key="9">
    <source>
        <dbReference type="WBParaSite" id="EVEC_0000229401-mRNA-1"/>
    </source>
</evidence>